<feature type="transmembrane region" description="Helical" evidence="7">
    <location>
        <begin position="168"/>
        <end position="188"/>
    </location>
</feature>
<comment type="caution">
    <text evidence="9">The sequence shown here is derived from an EMBL/GenBank/DDBJ whole genome shotgun (WGS) entry which is preliminary data.</text>
</comment>
<dbReference type="AlphaFoldDB" id="A0A7M4DLE5"/>
<feature type="transmembrane region" description="Helical" evidence="7">
    <location>
        <begin position="266"/>
        <end position="295"/>
    </location>
</feature>
<keyword evidence="10" id="KW-1185">Reference proteome</keyword>
<feature type="transmembrane region" description="Helical" evidence="7">
    <location>
        <begin position="71"/>
        <end position="89"/>
    </location>
</feature>
<reference evidence="9 10" key="1">
    <citation type="submission" date="2019-11" db="EMBL/GenBank/DDBJ databases">
        <authorList>
            <person name="Criscuolo A."/>
        </authorList>
    </citation>
    <scope>NUCLEOTIDE SEQUENCE [LARGE SCALE GENOMIC DNA]</scope>
    <source>
        <strain evidence="9">CIP111667</strain>
    </source>
</reference>
<evidence type="ECO:0000256" key="1">
    <source>
        <dbReference type="ARBA" id="ARBA00004651"/>
    </source>
</evidence>
<proteinExistence type="predicted"/>
<sequence length="467" mass="49345">MDETNKAVSPAPGASSTDSDPKAPPSRILTWPVTAWALWDWGSAAFNAVITTFVFTVYITSDAFGPGAESTLGWVLAGAGVLIALFAPITGQSADRAGRRTLWLTVNTLLVVIASAGLFFVQPAPEYLWLGLLLLAGGNIAFEFASVNYNAMLNEISTASTVGRVSGLGWGLGYIGGIVLLLMVYFGLINPDVGVFGITGENGMDVRVTMLLCAAWTLLFSIPVILTIRDKPRTGTARDPRPGLIESYRLLFRTVADLWRADKNTVFFLIASAVFRDGLAGVFTFGGVIAAGVFGFSAGQVIIFGVVANVVAGVATIAFGALDDLLGPKRVILLSLTSMIIAGTLIFIFHSGGTKVFWILGLILCIFVGPAQSASRTFLARLIPAGREGEVFGLYATTGRAVSFMAPAAFSTAIVVGVAVTGLTRDEAQYWGILGIILVLLAGLLLLIRVRPQEHHDTALEQPPVTS</sequence>
<evidence type="ECO:0000259" key="8">
    <source>
        <dbReference type="PROSITE" id="PS50850"/>
    </source>
</evidence>
<organism evidence="9 10">
    <name type="scientific">Occultella aeris</name>
    <dbReference type="NCBI Taxonomy" id="2761496"/>
    <lineage>
        <taxon>Bacteria</taxon>
        <taxon>Bacillati</taxon>
        <taxon>Actinomycetota</taxon>
        <taxon>Actinomycetes</taxon>
        <taxon>Micrococcales</taxon>
        <taxon>Ruaniaceae</taxon>
        <taxon>Occultella</taxon>
    </lineage>
</organism>
<evidence type="ECO:0000256" key="4">
    <source>
        <dbReference type="ARBA" id="ARBA00022989"/>
    </source>
</evidence>
<keyword evidence="4 7" id="KW-1133">Transmembrane helix</keyword>
<dbReference type="PANTHER" id="PTHR23519">
    <property type="entry name" value="AUTOPHAGY-RELATED PROTEIN 22"/>
    <property type="match status" value="1"/>
</dbReference>
<evidence type="ECO:0000256" key="2">
    <source>
        <dbReference type="ARBA" id="ARBA00022448"/>
    </source>
</evidence>
<feature type="domain" description="Major facilitator superfamily (MFS) profile" evidence="8">
    <location>
        <begin position="28"/>
        <end position="455"/>
    </location>
</feature>
<feature type="region of interest" description="Disordered" evidence="6">
    <location>
        <begin position="1"/>
        <end position="24"/>
    </location>
</feature>
<comment type="subcellular location">
    <subcellularLocation>
        <location evidence="1">Cell membrane</location>
        <topology evidence="1">Multi-pass membrane protein</topology>
    </subcellularLocation>
</comment>
<gene>
    <name evidence="9" type="ORF">HALOF300_02962</name>
</gene>
<feature type="transmembrane region" description="Helical" evidence="7">
    <location>
        <begin position="127"/>
        <end position="147"/>
    </location>
</feature>
<dbReference type="SUPFAM" id="SSF103473">
    <property type="entry name" value="MFS general substrate transporter"/>
    <property type="match status" value="1"/>
</dbReference>
<accession>A0A7M4DLE5</accession>
<protein>
    <submittedName>
        <fullName evidence="9">Vacuole effluxer Atg22 like protein</fullName>
    </submittedName>
</protein>
<feature type="transmembrane region" description="Helical" evidence="7">
    <location>
        <begin position="36"/>
        <end position="59"/>
    </location>
</feature>
<dbReference type="InterPro" id="IPR036259">
    <property type="entry name" value="MFS_trans_sf"/>
</dbReference>
<dbReference type="InterPro" id="IPR050495">
    <property type="entry name" value="ATG22/LtaA_families"/>
</dbReference>
<name>A0A7M4DLE5_9MICO</name>
<feature type="transmembrane region" description="Helical" evidence="7">
    <location>
        <begin position="356"/>
        <end position="380"/>
    </location>
</feature>
<dbReference type="InterPro" id="IPR024671">
    <property type="entry name" value="Atg22-like"/>
</dbReference>
<dbReference type="Pfam" id="PF11700">
    <property type="entry name" value="ATG22"/>
    <property type="match status" value="1"/>
</dbReference>
<feature type="transmembrane region" description="Helical" evidence="7">
    <location>
        <begin position="101"/>
        <end position="121"/>
    </location>
</feature>
<dbReference type="Gene3D" id="1.20.1250.20">
    <property type="entry name" value="MFS general substrate transporter like domains"/>
    <property type="match status" value="2"/>
</dbReference>
<feature type="transmembrane region" description="Helical" evidence="7">
    <location>
        <begin position="208"/>
        <end position="228"/>
    </location>
</feature>
<dbReference type="InterPro" id="IPR005829">
    <property type="entry name" value="Sugar_transporter_CS"/>
</dbReference>
<evidence type="ECO:0000256" key="7">
    <source>
        <dbReference type="SAM" id="Phobius"/>
    </source>
</evidence>
<evidence type="ECO:0000313" key="10">
    <source>
        <dbReference type="Proteomes" id="UP000419743"/>
    </source>
</evidence>
<dbReference type="GO" id="GO:0022857">
    <property type="term" value="F:transmembrane transporter activity"/>
    <property type="evidence" value="ECO:0007669"/>
    <property type="project" value="InterPro"/>
</dbReference>
<keyword evidence="2" id="KW-0813">Transport</keyword>
<dbReference type="PROSITE" id="PS00216">
    <property type="entry name" value="SUGAR_TRANSPORT_1"/>
    <property type="match status" value="1"/>
</dbReference>
<evidence type="ECO:0000313" key="9">
    <source>
        <dbReference type="EMBL" id="VZO38081.1"/>
    </source>
</evidence>
<dbReference type="RefSeq" id="WP_156741676.1">
    <property type="nucleotide sequence ID" value="NZ_CACRYJ010000044.1"/>
</dbReference>
<dbReference type="GO" id="GO:0005886">
    <property type="term" value="C:plasma membrane"/>
    <property type="evidence" value="ECO:0007669"/>
    <property type="project" value="UniProtKB-SubCell"/>
</dbReference>
<evidence type="ECO:0000256" key="5">
    <source>
        <dbReference type="ARBA" id="ARBA00023136"/>
    </source>
</evidence>
<dbReference type="Proteomes" id="UP000419743">
    <property type="component" value="Unassembled WGS sequence"/>
</dbReference>
<keyword evidence="5 7" id="KW-0472">Membrane</keyword>
<evidence type="ECO:0000256" key="3">
    <source>
        <dbReference type="ARBA" id="ARBA00022692"/>
    </source>
</evidence>
<evidence type="ECO:0000256" key="6">
    <source>
        <dbReference type="SAM" id="MobiDB-lite"/>
    </source>
</evidence>
<feature type="transmembrane region" description="Helical" evidence="7">
    <location>
        <begin position="331"/>
        <end position="350"/>
    </location>
</feature>
<keyword evidence="3 7" id="KW-0812">Transmembrane</keyword>
<dbReference type="PANTHER" id="PTHR23519:SF1">
    <property type="entry name" value="AUTOPHAGY-RELATED PROTEIN 22"/>
    <property type="match status" value="1"/>
</dbReference>
<feature type="transmembrane region" description="Helical" evidence="7">
    <location>
        <begin position="429"/>
        <end position="448"/>
    </location>
</feature>
<feature type="transmembrane region" description="Helical" evidence="7">
    <location>
        <begin position="401"/>
        <end position="423"/>
    </location>
</feature>
<dbReference type="InterPro" id="IPR020846">
    <property type="entry name" value="MFS_dom"/>
</dbReference>
<dbReference type="EMBL" id="CACRYJ010000044">
    <property type="protein sequence ID" value="VZO38081.1"/>
    <property type="molecule type" value="Genomic_DNA"/>
</dbReference>
<dbReference type="PROSITE" id="PS50850">
    <property type="entry name" value="MFS"/>
    <property type="match status" value="1"/>
</dbReference>
<feature type="transmembrane region" description="Helical" evidence="7">
    <location>
        <begin position="301"/>
        <end position="322"/>
    </location>
</feature>